<evidence type="ECO:0000256" key="1">
    <source>
        <dbReference type="SAM" id="MobiDB-lite"/>
    </source>
</evidence>
<feature type="region of interest" description="Disordered" evidence="1">
    <location>
        <begin position="1"/>
        <end position="47"/>
    </location>
</feature>
<evidence type="ECO:0000313" key="3">
    <source>
        <dbReference type="EMBL" id="CAF0765530.1"/>
    </source>
</evidence>
<evidence type="ECO:0000313" key="4">
    <source>
        <dbReference type="EMBL" id="CAF3523933.1"/>
    </source>
</evidence>
<feature type="compositionally biased region" description="Polar residues" evidence="1">
    <location>
        <begin position="38"/>
        <end position="47"/>
    </location>
</feature>
<evidence type="ECO:0000313" key="2">
    <source>
        <dbReference type="EMBL" id="CAF0745204.1"/>
    </source>
</evidence>
<dbReference type="EMBL" id="CAJOBA010000624">
    <property type="protein sequence ID" value="CAF3545607.1"/>
    <property type="molecule type" value="Genomic_DNA"/>
</dbReference>
<dbReference type="EMBL" id="CAJNOK010000624">
    <property type="protein sequence ID" value="CAF0765530.1"/>
    <property type="molecule type" value="Genomic_DNA"/>
</dbReference>
<dbReference type="Proteomes" id="UP000681722">
    <property type="component" value="Unassembled WGS sequence"/>
</dbReference>
<dbReference type="Proteomes" id="UP000663829">
    <property type="component" value="Unassembled WGS sequence"/>
</dbReference>
<proteinExistence type="predicted"/>
<name>A0A813P4D3_9BILA</name>
<evidence type="ECO:0000313" key="6">
    <source>
        <dbReference type="Proteomes" id="UP000663829"/>
    </source>
</evidence>
<dbReference type="EMBL" id="CAJNOQ010000039">
    <property type="protein sequence ID" value="CAF0745204.1"/>
    <property type="molecule type" value="Genomic_DNA"/>
</dbReference>
<dbReference type="Proteomes" id="UP000677228">
    <property type="component" value="Unassembled WGS sequence"/>
</dbReference>
<protein>
    <submittedName>
        <fullName evidence="2">Uncharacterized protein</fullName>
    </submittedName>
</protein>
<accession>A0A813P4D3</accession>
<dbReference type="AlphaFoldDB" id="A0A813P4D3"/>
<comment type="caution">
    <text evidence="2">The sequence shown here is derived from an EMBL/GenBank/DDBJ whole genome shotgun (WGS) entry which is preliminary data.</text>
</comment>
<dbReference type="Proteomes" id="UP000682733">
    <property type="component" value="Unassembled WGS sequence"/>
</dbReference>
<keyword evidence="6" id="KW-1185">Reference proteome</keyword>
<dbReference type="EMBL" id="CAJOBC010000039">
    <property type="protein sequence ID" value="CAF3523933.1"/>
    <property type="molecule type" value="Genomic_DNA"/>
</dbReference>
<evidence type="ECO:0000313" key="5">
    <source>
        <dbReference type="EMBL" id="CAF3545607.1"/>
    </source>
</evidence>
<organism evidence="2 6">
    <name type="scientific">Didymodactylos carnosus</name>
    <dbReference type="NCBI Taxonomy" id="1234261"/>
    <lineage>
        <taxon>Eukaryota</taxon>
        <taxon>Metazoa</taxon>
        <taxon>Spiralia</taxon>
        <taxon>Gnathifera</taxon>
        <taxon>Rotifera</taxon>
        <taxon>Eurotatoria</taxon>
        <taxon>Bdelloidea</taxon>
        <taxon>Philodinida</taxon>
        <taxon>Philodinidae</taxon>
        <taxon>Didymodactylos</taxon>
    </lineage>
</organism>
<gene>
    <name evidence="2" type="ORF">GPM918_LOCUS500</name>
    <name evidence="3" type="ORF">OVA965_LOCUS2790</name>
    <name evidence="4" type="ORF">SRO942_LOCUS501</name>
    <name evidence="5" type="ORF">TMI583_LOCUS2789</name>
</gene>
<sequence>MFCMIGTQNSRSMSGDQSLNVSRGRRMSRHELVPPTIPITQPSDETKTSSLFQNEKLVWLFIIRLSLEWEISGSKVQ</sequence>
<reference evidence="2" key="1">
    <citation type="submission" date="2021-02" db="EMBL/GenBank/DDBJ databases">
        <authorList>
            <person name="Nowell W R."/>
        </authorList>
    </citation>
    <scope>NUCLEOTIDE SEQUENCE</scope>
</reference>
<feature type="compositionally biased region" description="Polar residues" evidence="1">
    <location>
        <begin position="1"/>
        <end position="21"/>
    </location>
</feature>